<dbReference type="GO" id="GO:0003700">
    <property type="term" value="F:DNA-binding transcription factor activity"/>
    <property type="evidence" value="ECO:0007669"/>
    <property type="project" value="InterPro"/>
</dbReference>
<dbReference type="Gene3D" id="1.10.10.60">
    <property type="entry name" value="Homeodomain-like"/>
    <property type="match status" value="2"/>
</dbReference>
<sequence length="344" mass="36254">MVSETIRSVRIGRAYARRTRESGAWGMRYDAFTGSGFHVVLHGHGWLITADEPPRALGPGDVVLVPSGVRHGLSHAPRALDDLPPGDMSGQPPPDGPADFEFLCGVYRLDQGQVHEYLLSLPDVVVTTHDGGEPELASLVGLLVADLSEAGPGMEATRSALLDLLLVHVLRGWLRTHPGPDWPLVRDSSVVAALRHIHGEPHRAWTVSQLSAAVGMSRTAFTRRFTGLLGKPPRAYLTGVRLSRGAQLLRETDAPLAAVARQIGYSTEFAFGTAFRREYGVSPGRFRDGARSGPVVAGPVVAGPVVAGPVVAGPVVQDGRHADAGTAPGPRGAAGTAPRGGHGR</sequence>
<dbReference type="InterPro" id="IPR050204">
    <property type="entry name" value="AraC_XylS_family_regulators"/>
</dbReference>
<reference evidence="6 7" key="1">
    <citation type="submission" date="2020-07" db="EMBL/GenBank/DDBJ databases">
        <title>Differential regulation of undecylprodigiosin biosynthesis in the yeast-scavenging Streptomyces strain MBK6.</title>
        <authorList>
            <person name="Baral B."/>
            <person name="Siitonen V."/>
            <person name="Laughlin M."/>
            <person name="Yamada K."/>
            <person name="Ilomaeki M."/>
            <person name="Metsae-Ketelae M."/>
            <person name="Niemi J."/>
        </authorList>
    </citation>
    <scope>NUCLEOTIDE SEQUENCE [LARGE SCALE GENOMIC DNA]</scope>
    <source>
        <strain evidence="6 7">MBK6</strain>
    </source>
</reference>
<dbReference type="RefSeq" id="WP_191854742.1">
    <property type="nucleotide sequence ID" value="NZ_JACERG010000020.1"/>
</dbReference>
<dbReference type="Pfam" id="PF12833">
    <property type="entry name" value="HTH_18"/>
    <property type="match status" value="1"/>
</dbReference>
<dbReference type="SUPFAM" id="SSF51182">
    <property type="entry name" value="RmlC-like cupins"/>
    <property type="match status" value="1"/>
</dbReference>
<feature type="domain" description="HTH araC/xylS-type" evidence="5">
    <location>
        <begin position="191"/>
        <end position="289"/>
    </location>
</feature>
<dbReference type="InterPro" id="IPR014710">
    <property type="entry name" value="RmlC-like_jellyroll"/>
</dbReference>
<feature type="region of interest" description="Disordered" evidence="4">
    <location>
        <begin position="317"/>
        <end position="344"/>
    </location>
</feature>
<evidence type="ECO:0000313" key="6">
    <source>
        <dbReference type="EMBL" id="MBA5225500.1"/>
    </source>
</evidence>
<dbReference type="PROSITE" id="PS01124">
    <property type="entry name" value="HTH_ARAC_FAMILY_2"/>
    <property type="match status" value="1"/>
</dbReference>
<dbReference type="PANTHER" id="PTHR46796:SF7">
    <property type="entry name" value="ARAC FAMILY TRANSCRIPTIONAL REGULATOR"/>
    <property type="match status" value="1"/>
</dbReference>
<feature type="compositionally biased region" description="Low complexity" evidence="4">
    <location>
        <begin position="324"/>
        <end position="344"/>
    </location>
</feature>
<protein>
    <submittedName>
        <fullName evidence="6">AraC family transcriptional regulator</fullName>
    </submittedName>
</protein>
<evidence type="ECO:0000256" key="2">
    <source>
        <dbReference type="ARBA" id="ARBA00023125"/>
    </source>
</evidence>
<evidence type="ECO:0000256" key="3">
    <source>
        <dbReference type="ARBA" id="ARBA00023163"/>
    </source>
</evidence>
<dbReference type="InterPro" id="IPR009057">
    <property type="entry name" value="Homeodomain-like_sf"/>
</dbReference>
<dbReference type="EMBL" id="JACERG010000020">
    <property type="protein sequence ID" value="MBA5225500.1"/>
    <property type="molecule type" value="Genomic_DNA"/>
</dbReference>
<evidence type="ECO:0000259" key="5">
    <source>
        <dbReference type="PROSITE" id="PS01124"/>
    </source>
</evidence>
<dbReference type="InterPro" id="IPR018060">
    <property type="entry name" value="HTH_AraC"/>
</dbReference>
<dbReference type="InterPro" id="IPR018062">
    <property type="entry name" value="HTH_AraC-typ_CS"/>
</dbReference>
<dbReference type="PROSITE" id="PS00041">
    <property type="entry name" value="HTH_ARAC_FAMILY_1"/>
    <property type="match status" value="1"/>
</dbReference>
<dbReference type="Pfam" id="PF12852">
    <property type="entry name" value="Cupin_6"/>
    <property type="match status" value="1"/>
</dbReference>
<evidence type="ECO:0000256" key="4">
    <source>
        <dbReference type="SAM" id="MobiDB-lite"/>
    </source>
</evidence>
<feature type="region of interest" description="Disordered" evidence="4">
    <location>
        <begin position="76"/>
        <end position="95"/>
    </location>
</feature>
<dbReference type="PANTHER" id="PTHR46796">
    <property type="entry name" value="HTH-TYPE TRANSCRIPTIONAL ACTIVATOR RHAS-RELATED"/>
    <property type="match status" value="1"/>
</dbReference>
<organism evidence="6 7">
    <name type="scientific">Streptomyces griseoaurantiacus</name>
    <dbReference type="NCBI Taxonomy" id="68213"/>
    <lineage>
        <taxon>Bacteria</taxon>
        <taxon>Bacillati</taxon>
        <taxon>Actinomycetota</taxon>
        <taxon>Actinomycetes</taxon>
        <taxon>Kitasatosporales</taxon>
        <taxon>Streptomycetaceae</taxon>
        <taxon>Streptomyces</taxon>
        <taxon>Streptomyces aurantiacus group</taxon>
    </lineage>
</organism>
<evidence type="ECO:0000313" key="7">
    <source>
        <dbReference type="Proteomes" id="UP000587608"/>
    </source>
</evidence>
<keyword evidence="2" id="KW-0238">DNA-binding</keyword>
<dbReference type="InterPro" id="IPR011051">
    <property type="entry name" value="RmlC_Cupin_sf"/>
</dbReference>
<dbReference type="Proteomes" id="UP000587608">
    <property type="component" value="Unassembled WGS sequence"/>
</dbReference>
<dbReference type="GO" id="GO:0043565">
    <property type="term" value="F:sequence-specific DNA binding"/>
    <property type="evidence" value="ECO:0007669"/>
    <property type="project" value="InterPro"/>
</dbReference>
<dbReference type="Gene3D" id="2.60.120.10">
    <property type="entry name" value="Jelly Rolls"/>
    <property type="match status" value="1"/>
</dbReference>
<evidence type="ECO:0000256" key="1">
    <source>
        <dbReference type="ARBA" id="ARBA00023015"/>
    </source>
</evidence>
<dbReference type="SUPFAM" id="SSF46689">
    <property type="entry name" value="Homeodomain-like"/>
    <property type="match status" value="2"/>
</dbReference>
<dbReference type="InterPro" id="IPR032783">
    <property type="entry name" value="AraC_lig"/>
</dbReference>
<dbReference type="SMART" id="SM00342">
    <property type="entry name" value="HTH_ARAC"/>
    <property type="match status" value="1"/>
</dbReference>
<name>A0A7W2DYQ7_9ACTN</name>
<gene>
    <name evidence="6" type="ORF">H1X69_29490</name>
</gene>
<proteinExistence type="predicted"/>
<keyword evidence="1" id="KW-0805">Transcription regulation</keyword>
<comment type="caution">
    <text evidence="6">The sequence shown here is derived from an EMBL/GenBank/DDBJ whole genome shotgun (WGS) entry which is preliminary data.</text>
</comment>
<dbReference type="AlphaFoldDB" id="A0A7W2DYQ7"/>
<keyword evidence="3" id="KW-0804">Transcription</keyword>
<accession>A0A7W2DYQ7</accession>